<proteinExistence type="inferred from homology"/>
<gene>
    <name evidence="7" type="primary">ATG20_2</name>
    <name evidence="7" type="ORF">H4R34_006187</name>
</gene>
<evidence type="ECO:0000256" key="6">
    <source>
        <dbReference type="SAM" id="MobiDB-lite"/>
    </source>
</evidence>
<keyword evidence="5" id="KW-0175">Coiled coil</keyword>
<evidence type="ECO:0000256" key="5">
    <source>
        <dbReference type="SAM" id="Coils"/>
    </source>
</evidence>
<dbReference type="Gene3D" id="1.20.1270.60">
    <property type="entry name" value="Arfaptin homology (AH) domain/BAR domain"/>
    <property type="match status" value="2"/>
</dbReference>
<dbReference type="OrthoDB" id="289314at2759"/>
<comment type="similarity">
    <text evidence="1">Belongs to the sorting nexin family.</text>
</comment>
<dbReference type="PANTHER" id="PTHR46979">
    <property type="entry name" value="SORTING NEXIN-41"/>
    <property type="match status" value="1"/>
</dbReference>
<feature type="region of interest" description="Disordered" evidence="6">
    <location>
        <begin position="157"/>
        <end position="290"/>
    </location>
</feature>
<comment type="caution">
    <text evidence="7">The sequence shown here is derived from an EMBL/GenBank/DDBJ whole genome shotgun (WGS) entry which is preliminary data.</text>
</comment>
<dbReference type="GO" id="GO:0008289">
    <property type="term" value="F:lipid binding"/>
    <property type="evidence" value="ECO:0007669"/>
    <property type="project" value="UniProtKB-KW"/>
</dbReference>
<dbReference type="SUPFAM" id="SSF103657">
    <property type="entry name" value="BAR/IMD domain-like"/>
    <property type="match status" value="1"/>
</dbReference>
<dbReference type="AlphaFoldDB" id="A0A9W8AZH2"/>
<reference evidence="7" key="1">
    <citation type="submission" date="2022-07" db="EMBL/GenBank/DDBJ databases">
        <title>Phylogenomic reconstructions and comparative analyses of Kickxellomycotina fungi.</title>
        <authorList>
            <person name="Reynolds N.K."/>
            <person name="Stajich J.E."/>
            <person name="Barry K."/>
            <person name="Grigoriev I.V."/>
            <person name="Crous P."/>
            <person name="Smith M.E."/>
        </authorList>
    </citation>
    <scope>NUCLEOTIDE SEQUENCE</scope>
    <source>
        <strain evidence="7">RSA 567</strain>
    </source>
</reference>
<dbReference type="GO" id="GO:0015031">
    <property type="term" value="P:protein transport"/>
    <property type="evidence" value="ECO:0007669"/>
    <property type="project" value="UniProtKB-KW"/>
</dbReference>
<accession>A0A9W8AZH2</accession>
<keyword evidence="2" id="KW-0813">Transport</keyword>
<sequence length="395" mass="44873">PLRHPDSRWVECEHFTNQFAHNFSQNVERPHKRTVKRWADIASDYAELGAVYNGFSLTETDSLAAALEKVGQAVDTTFITTKRMVNQLESDVVEPMHEYTQFAAEIKNNLKYRNLKHLQMEQVSDTLQRKRDQLDDLEIADQEARRLSDAIDRTDVARLSSSYEPPRPSHEVSTAFSARRPLDQQRRSSVEDDHLPGRSASIHFNPTLAESGRESDPWQSSPTLGQATVSPSHEDPIDSENRPVTPESMPGHSQPVATPASPSDNPYQSSPTRHPTGEPKRRSLSGASRGSSLIHRLSYKLHGVIDVDPEATRRNTMVKTKESIDVLEEQQELLTNDLTLINAAVQLDLDQFQRQKIRDLRDILIAMAKIHIEWARKNKQAWQEVRDEVDQIAIE</sequence>
<dbReference type="EMBL" id="JANBQB010001977">
    <property type="protein sequence ID" value="KAJ1969211.1"/>
    <property type="molecule type" value="Genomic_DNA"/>
</dbReference>
<feature type="compositionally biased region" description="Polar residues" evidence="6">
    <location>
        <begin position="217"/>
        <end position="231"/>
    </location>
</feature>
<evidence type="ECO:0000256" key="4">
    <source>
        <dbReference type="ARBA" id="ARBA00023121"/>
    </source>
</evidence>
<dbReference type="InterPro" id="IPR027267">
    <property type="entry name" value="AH/BAR_dom_sf"/>
</dbReference>
<evidence type="ECO:0000256" key="3">
    <source>
        <dbReference type="ARBA" id="ARBA00022927"/>
    </source>
</evidence>
<feature type="non-terminal residue" evidence="7">
    <location>
        <position position="1"/>
    </location>
</feature>
<dbReference type="InterPro" id="IPR051079">
    <property type="entry name" value="Sorting_Nexin_Autophagy"/>
</dbReference>
<protein>
    <submittedName>
        <fullName evidence="7">Sorting nexin, cytoplasm-to-vacuole targeting pathway/endosomal sorting</fullName>
    </submittedName>
</protein>
<evidence type="ECO:0000256" key="2">
    <source>
        <dbReference type="ARBA" id="ARBA00022448"/>
    </source>
</evidence>
<dbReference type="Proteomes" id="UP001151582">
    <property type="component" value="Unassembled WGS sequence"/>
</dbReference>
<organism evidence="7 8">
    <name type="scientific">Dimargaris verticillata</name>
    <dbReference type="NCBI Taxonomy" id="2761393"/>
    <lineage>
        <taxon>Eukaryota</taxon>
        <taxon>Fungi</taxon>
        <taxon>Fungi incertae sedis</taxon>
        <taxon>Zoopagomycota</taxon>
        <taxon>Kickxellomycotina</taxon>
        <taxon>Dimargaritomycetes</taxon>
        <taxon>Dimargaritales</taxon>
        <taxon>Dimargaritaceae</taxon>
        <taxon>Dimargaris</taxon>
    </lineage>
</organism>
<feature type="compositionally biased region" description="Basic and acidic residues" evidence="6">
    <location>
        <begin position="232"/>
        <end position="241"/>
    </location>
</feature>
<feature type="coiled-coil region" evidence="5">
    <location>
        <begin position="120"/>
        <end position="147"/>
    </location>
</feature>
<evidence type="ECO:0000313" key="7">
    <source>
        <dbReference type="EMBL" id="KAJ1969211.1"/>
    </source>
</evidence>
<keyword evidence="8" id="KW-1185">Reference proteome</keyword>
<evidence type="ECO:0000256" key="1">
    <source>
        <dbReference type="ARBA" id="ARBA00010883"/>
    </source>
</evidence>
<dbReference type="PANTHER" id="PTHR46979:SF2">
    <property type="entry name" value="SORTING NEXIN-41"/>
    <property type="match status" value="1"/>
</dbReference>
<keyword evidence="3" id="KW-0653">Protein transport</keyword>
<feature type="compositionally biased region" description="Polar residues" evidence="6">
    <location>
        <begin position="260"/>
        <end position="273"/>
    </location>
</feature>
<name>A0A9W8AZH2_9FUNG</name>
<evidence type="ECO:0000313" key="8">
    <source>
        <dbReference type="Proteomes" id="UP001151582"/>
    </source>
</evidence>
<keyword evidence="4" id="KW-0446">Lipid-binding</keyword>
<feature type="compositionally biased region" description="Basic and acidic residues" evidence="6">
    <location>
        <begin position="180"/>
        <end position="196"/>
    </location>
</feature>